<dbReference type="Pfam" id="PF00005">
    <property type="entry name" value="ABC_tran"/>
    <property type="match status" value="1"/>
</dbReference>
<dbReference type="InterPro" id="IPR027417">
    <property type="entry name" value="P-loop_NTPase"/>
</dbReference>
<sequence length="671" mass="74384">MMVLGTALFSPRECGVIVGGTLLFSLCAAVQRLALSRCNVLDGHQAEEHASSASLLRDFMRIGALALPTARCKEFFGTLLFVSLFPIMSLFRTFLSDTDGRLLEAMTNGPAIQRASCFVRMLLVRTTLFLMYSACRSLAEFLRMWLIGCYRVRLSRHFQQRLYDRHVFYKAIALNKRLEAADSAIASYCGEFAEHFAELPYYFLLPALECVTSLVALSRKIGRGAALGACVSTIASFVLVKRISPPFGAVHASLLSKEDDYRRMLTSSMEHVENISMQGGATYTHHKLEGRLNTLRSALFRYALSCGHFELLEQTFSVMMRSIASIVVFRGSFLRREKALSDIYVELLHIKDLSRSLKSIMVNLREFSHLSIYTTKLAEFDATLNAIALEAWEDDTVKDGGFAVNGIASGIVESVVASDCSAVHTGVPLFTCSGLKLTTPEGRVLLENLDLSISIGQSWAIVGSNGIGKTSFLRLLCGLWHPSEGRLAVDRRVKIFPASQESYMVPCCTLLEQLSFPQPAKEITEKHITLLSEAVRLAGAQSVVDVLGGFCSPFVGLDVSNKDDTYDWSSLSGGQKQRINMARVFYHLLQIDRAHHLPVVLLDEATSMMDETMDEILLNLRRLNVCLISVTHREEVVRHHTHLLTILKGGKWEVSGVSAHKMLEGTTTLSA</sequence>
<keyword evidence="7" id="KW-0472">Membrane</keyword>
<name>G0U9Y0_TRYVY</name>
<accession>G0U9Y0</accession>
<dbReference type="GO" id="GO:0006635">
    <property type="term" value="P:fatty acid beta-oxidation"/>
    <property type="evidence" value="ECO:0007669"/>
    <property type="project" value="TreeGrafter"/>
</dbReference>
<feature type="domain" description="ABC transporter" evidence="8">
    <location>
        <begin position="430"/>
        <end position="671"/>
    </location>
</feature>
<evidence type="ECO:0000256" key="7">
    <source>
        <dbReference type="ARBA" id="ARBA00023136"/>
    </source>
</evidence>
<protein>
    <submittedName>
        <fullName evidence="9">Putative ABC transporter</fullName>
    </submittedName>
</protein>
<dbReference type="InterPro" id="IPR003439">
    <property type="entry name" value="ABC_transporter-like_ATP-bd"/>
</dbReference>
<reference evidence="9" key="1">
    <citation type="journal article" date="2012" name="Proc. Natl. Acad. Sci. U.S.A.">
        <title>Antigenic diversity is generated by distinct evolutionary mechanisms in African trypanosome species.</title>
        <authorList>
            <person name="Jackson A.P."/>
            <person name="Berry A."/>
            <person name="Aslett M."/>
            <person name="Allison H.C."/>
            <person name="Burton P."/>
            <person name="Vavrova-Anderson J."/>
            <person name="Brown R."/>
            <person name="Browne H."/>
            <person name="Corton N."/>
            <person name="Hauser H."/>
            <person name="Gamble J."/>
            <person name="Gilderthorp R."/>
            <person name="Marcello L."/>
            <person name="McQuillan J."/>
            <person name="Otto T.D."/>
            <person name="Quail M.A."/>
            <person name="Sanders M.J."/>
            <person name="van Tonder A."/>
            <person name="Ginger M.L."/>
            <person name="Field M.C."/>
            <person name="Barry J.D."/>
            <person name="Hertz-Fowler C."/>
            <person name="Berriman M."/>
        </authorList>
    </citation>
    <scope>NUCLEOTIDE SEQUENCE</scope>
    <source>
        <strain evidence="9">Y486</strain>
    </source>
</reference>
<dbReference type="GO" id="GO:0015910">
    <property type="term" value="P:long-chain fatty acid import into peroxisome"/>
    <property type="evidence" value="ECO:0007669"/>
    <property type="project" value="TreeGrafter"/>
</dbReference>
<evidence type="ECO:0000256" key="3">
    <source>
        <dbReference type="ARBA" id="ARBA00022692"/>
    </source>
</evidence>
<dbReference type="GO" id="GO:0016887">
    <property type="term" value="F:ATP hydrolysis activity"/>
    <property type="evidence" value="ECO:0007669"/>
    <property type="project" value="InterPro"/>
</dbReference>
<gene>
    <name evidence="9" type="ORF">TVY486_1100960</name>
</gene>
<comment type="similarity">
    <text evidence="1">Belongs to the ABC transporter superfamily. ABCD family. Peroxisomal fatty acyl CoA transporter (TC 3.A.1.203) subfamily.</text>
</comment>
<keyword evidence="5" id="KW-0067">ATP-binding</keyword>
<evidence type="ECO:0000256" key="5">
    <source>
        <dbReference type="ARBA" id="ARBA00022840"/>
    </source>
</evidence>
<evidence type="ECO:0000256" key="2">
    <source>
        <dbReference type="ARBA" id="ARBA00022448"/>
    </source>
</evidence>
<dbReference type="AlphaFoldDB" id="G0U9Y0"/>
<dbReference type="SUPFAM" id="SSF52540">
    <property type="entry name" value="P-loop containing nucleoside triphosphate hydrolases"/>
    <property type="match status" value="1"/>
</dbReference>
<dbReference type="InterPro" id="IPR003593">
    <property type="entry name" value="AAA+_ATPase"/>
</dbReference>
<dbReference type="GO" id="GO:0005524">
    <property type="term" value="F:ATP binding"/>
    <property type="evidence" value="ECO:0007669"/>
    <property type="project" value="UniProtKB-KW"/>
</dbReference>
<dbReference type="EMBL" id="HE573027">
    <property type="protein sequence ID" value="CCC52611.1"/>
    <property type="molecule type" value="Genomic_DNA"/>
</dbReference>
<dbReference type="InterPro" id="IPR050835">
    <property type="entry name" value="ABC_transporter_sub-D"/>
</dbReference>
<dbReference type="SMART" id="SM00382">
    <property type="entry name" value="AAA"/>
    <property type="match status" value="1"/>
</dbReference>
<dbReference type="PROSITE" id="PS50893">
    <property type="entry name" value="ABC_TRANSPORTER_2"/>
    <property type="match status" value="1"/>
</dbReference>
<dbReference type="PROSITE" id="PS00211">
    <property type="entry name" value="ABC_TRANSPORTER_1"/>
    <property type="match status" value="1"/>
</dbReference>
<proteinExistence type="inferred from homology"/>
<evidence type="ECO:0000256" key="6">
    <source>
        <dbReference type="ARBA" id="ARBA00022989"/>
    </source>
</evidence>
<evidence type="ECO:0000313" key="9">
    <source>
        <dbReference type="EMBL" id="CCC52611.1"/>
    </source>
</evidence>
<organism evidence="9">
    <name type="scientific">Trypanosoma vivax (strain Y486)</name>
    <dbReference type="NCBI Taxonomy" id="1055687"/>
    <lineage>
        <taxon>Eukaryota</taxon>
        <taxon>Discoba</taxon>
        <taxon>Euglenozoa</taxon>
        <taxon>Kinetoplastea</taxon>
        <taxon>Metakinetoplastina</taxon>
        <taxon>Trypanosomatida</taxon>
        <taxon>Trypanosomatidae</taxon>
        <taxon>Trypanosoma</taxon>
        <taxon>Duttonella</taxon>
    </lineage>
</organism>
<dbReference type="PANTHER" id="PTHR11384">
    <property type="entry name" value="ATP-BINDING CASSETTE, SUB-FAMILY D MEMBER"/>
    <property type="match status" value="1"/>
</dbReference>
<dbReference type="InterPro" id="IPR017871">
    <property type="entry name" value="ABC_transporter-like_CS"/>
</dbReference>
<dbReference type="VEuPathDB" id="TriTrypDB:TvY486_1100960"/>
<dbReference type="Pfam" id="PF06472">
    <property type="entry name" value="ABC_membrane_2"/>
    <property type="match status" value="1"/>
</dbReference>
<dbReference type="PANTHER" id="PTHR11384:SF63">
    <property type="entry name" value="TRANSPORTER, PUTATIVE-RELATED"/>
    <property type="match status" value="1"/>
</dbReference>
<dbReference type="InterPro" id="IPR036640">
    <property type="entry name" value="ABC1_TM_sf"/>
</dbReference>
<dbReference type="GO" id="GO:0005778">
    <property type="term" value="C:peroxisomal membrane"/>
    <property type="evidence" value="ECO:0007669"/>
    <property type="project" value="TreeGrafter"/>
</dbReference>
<dbReference type="GO" id="GO:0005324">
    <property type="term" value="F:long-chain fatty acid transmembrane transporter activity"/>
    <property type="evidence" value="ECO:0007669"/>
    <property type="project" value="TreeGrafter"/>
</dbReference>
<evidence type="ECO:0000256" key="4">
    <source>
        <dbReference type="ARBA" id="ARBA00022741"/>
    </source>
</evidence>
<keyword evidence="4" id="KW-0547">Nucleotide-binding</keyword>
<evidence type="ECO:0000259" key="8">
    <source>
        <dbReference type="PROSITE" id="PS50893"/>
    </source>
</evidence>
<dbReference type="OMA" id="TYCGEFA"/>
<dbReference type="Gene3D" id="3.40.50.300">
    <property type="entry name" value="P-loop containing nucleotide triphosphate hydrolases"/>
    <property type="match status" value="1"/>
</dbReference>
<dbReference type="InterPro" id="IPR011527">
    <property type="entry name" value="ABC1_TM_dom"/>
</dbReference>
<evidence type="ECO:0000256" key="1">
    <source>
        <dbReference type="ARBA" id="ARBA00008575"/>
    </source>
</evidence>
<keyword evidence="3" id="KW-0812">Transmembrane</keyword>
<dbReference type="GO" id="GO:0140359">
    <property type="term" value="F:ABC-type transporter activity"/>
    <property type="evidence" value="ECO:0007669"/>
    <property type="project" value="InterPro"/>
</dbReference>
<keyword evidence="6" id="KW-1133">Transmembrane helix</keyword>
<dbReference type="Gene3D" id="1.20.1560.10">
    <property type="entry name" value="ABC transporter type 1, transmembrane domain"/>
    <property type="match status" value="1"/>
</dbReference>
<dbReference type="GO" id="GO:0042760">
    <property type="term" value="P:very long-chain fatty acid catabolic process"/>
    <property type="evidence" value="ECO:0007669"/>
    <property type="project" value="TreeGrafter"/>
</dbReference>
<keyword evidence="2" id="KW-0813">Transport</keyword>
<dbReference type="GO" id="GO:0007031">
    <property type="term" value="P:peroxisome organization"/>
    <property type="evidence" value="ECO:0007669"/>
    <property type="project" value="TreeGrafter"/>
</dbReference>